<dbReference type="Proteomes" id="UP001589896">
    <property type="component" value="Unassembled WGS sequence"/>
</dbReference>
<dbReference type="PROSITE" id="PS51186">
    <property type="entry name" value="GNAT"/>
    <property type="match status" value="1"/>
</dbReference>
<evidence type="ECO:0000313" key="2">
    <source>
        <dbReference type="EMBL" id="MFC0677749.1"/>
    </source>
</evidence>
<protein>
    <submittedName>
        <fullName evidence="2">GNAT family N-acetyltransferase</fullName>
        <ecNumber evidence="2">2.3.-.-</ecNumber>
    </submittedName>
</protein>
<dbReference type="GO" id="GO:0016746">
    <property type="term" value="F:acyltransferase activity"/>
    <property type="evidence" value="ECO:0007669"/>
    <property type="project" value="UniProtKB-KW"/>
</dbReference>
<name>A0ABV6RL91_9GAMM</name>
<reference evidence="2 3" key="1">
    <citation type="submission" date="2024-09" db="EMBL/GenBank/DDBJ databases">
        <authorList>
            <person name="Sun Q."/>
            <person name="Mori K."/>
        </authorList>
    </citation>
    <scope>NUCLEOTIDE SEQUENCE [LARGE SCALE GENOMIC DNA]</scope>
    <source>
        <strain evidence="2 3">KCTC 23076</strain>
    </source>
</reference>
<dbReference type="Pfam" id="PF00583">
    <property type="entry name" value="Acetyltransf_1"/>
    <property type="match status" value="1"/>
</dbReference>
<keyword evidence="2" id="KW-0012">Acyltransferase</keyword>
<keyword evidence="2" id="KW-0808">Transferase</keyword>
<dbReference type="PANTHER" id="PTHR43072:SF8">
    <property type="entry name" value="ACYLTRANSFERASE FABY-RELATED"/>
    <property type="match status" value="1"/>
</dbReference>
<dbReference type="SUPFAM" id="SSF55729">
    <property type="entry name" value="Acyl-CoA N-acyltransferases (Nat)"/>
    <property type="match status" value="1"/>
</dbReference>
<evidence type="ECO:0000259" key="1">
    <source>
        <dbReference type="PROSITE" id="PS51186"/>
    </source>
</evidence>
<evidence type="ECO:0000313" key="3">
    <source>
        <dbReference type="Proteomes" id="UP001589896"/>
    </source>
</evidence>
<dbReference type="RefSeq" id="WP_386666681.1">
    <property type="nucleotide sequence ID" value="NZ_JBHLTG010000001.1"/>
</dbReference>
<sequence>MASPGLAVRDATTLDVPSITALHAHEADTGVSAYECLAPSEAEMAKRWQASVQQGFPYLVAELDGQFAGYAYASSYRAREGYRWTVEDTVYVLPAARGRGVGIALLRSLIDVCTRLGYRQMIAVIGDGTSTGSIALHERLGFLAAGVFPGMGWKHGRWLDNVQMLLPLGAGRGAPPDRA</sequence>
<dbReference type="InterPro" id="IPR016181">
    <property type="entry name" value="Acyl_CoA_acyltransferase"/>
</dbReference>
<accession>A0ABV6RL91</accession>
<feature type="domain" description="N-acetyltransferase" evidence="1">
    <location>
        <begin position="6"/>
        <end position="169"/>
    </location>
</feature>
<dbReference type="EMBL" id="JBHLTG010000001">
    <property type="protein sequence ID" value="MFC0677749.1"/>
    <property type="molecule type" value="Genomic_DNA"/>
</dbReference>
<keyword evidence="3" id="KW-1185">Reference proteome</keyword>
<proteinExistence type="predicted"/>
<dbReference type="InterPro" id="IPR000182">
    <property type="entry name" value="GNAT_dom"/>
</dbReference>
<dbReference type="CDD" id="cd04301">
    <property type="entry name" value="NAT_SF"/>
    <property type="match status" value="1"/>
</dbReference>
<dbReference type="PANTHER" id="PTHR43072">
    <property type="entry name" value="N-ACETYLTRANSFERASE"/>
    <property type="match status" value="1"/>
</dbReference>
<comment type="caution">
    <text evidence="2">The sequence shown here is derived from an EMBL/GenBank/DDBJ whole genome shotgun (WGS) entry which is preliminary data.</text>
</comment>
<dbReference type="EC" id="2.3.-.-" evidence="2"/>
<gene>
    <name evidence="2" type="ORF">ACFFGH_07845</name>
</gene>
<dbReference type="Gene3D" id="3.40.630.30">
    <property type="match status" value="1"/>
</dbReference>
<organism evidence="2 3">
    <name type="scientific">Lysobacter korlensis</name>
    <dbReference type="NCBI Taxonomy" id="553636"/>
    <lineage>
        <taxon>Bacteria</taxon>
        <taxon>Pseudomonadati</taxon>
        <taxon>Pseudomonadota</taxon>
        <taxon>Gammaproteobacteria</taxon>
        <taxon>Lysobacterales</taxon>
        <taxon>Lysobacteraceae</taxon>
        <taxon>Lysobacter</taxon>
    </lineage>
</organism>